<dbReference type="InterPro" id="IPR027417">
    <property type="entry name" value="P-loop_NTPase"/>
</dbReference>
<organism evidence="4 5">
    <name type="scientific">Truncatella angustata</name>
    <dbReference type="NCBI Taxonomy" id="152316"/>
    <lineage>
        <taxon>Eukaryota</taxon>
        <taxon>Fungi</taxon>
        <taxon>Dikarya</taxon>
        <taxon>Ascomycota</taxon>
        <taxon>Pezizomycotina</taxon>
        <taxon>Sordariomycetes</taxon>
        <taxon>Xylariomycetidae</taxon>
        <taxon>Amphisphaeriales</taxon>
        <taxon>Sporocadaceae</taxon>
        <taxon>Truncatella</taxon>
    </lineage>
</organism>
<dbReference type="RefSeq" id="XP_045955004.1">
    <property type="nucleotide sequence ID" value="XM_046103467.1"/>
</dbReference>
<dbReference type="GO" id="GO:0005524">
    <property type="term" value="F:ATP binding"/>
    <property type="evidence" value="ECO:0007669"/>
    <property type="project" value="UniProtKB-KW"/>
</dbReference>
<dbReference type="InterPro" id="IPR050628">
    <property type="entry name" value="SNF2_RAD54_helicase_TF"/>
</dbReference>
<gene>
    <name evidence="4" type="ORF">BKA67DRAFT_574992</name>
</gene>
<dbReference type="SUPFAM" id="SSF52540">
    <property type="entry name" value="P-loop containing nucleoside triphosphate hydrolases"/>
    <property type="match status" value="1"/>
</dbReference>
<protein>
    <submittedName>
        <fullName evidence="4">Uncharacterized protein</fullName>
    </submittedName>
</protein>
<evidence type="ECO:0000256" key="3">
    <source>
        <dbReference type="ARBA" id="ARBA00022840"/>
    </source>
</evidence>
<dbReference type="Proteomes" id="UP000758603">
    <property type="component" value="Unassembled WGS sequence"/>
</dbReference>
<dbReference type="GO" id="GO:0006281">
    <property type="term" value="P:DNA repair"/>
    <property type="evidence" value="ECO:0007669"/>
    <property type="project" value="TreeGrafter"/>
</dbReference>
<dbReference type="OrthoDB" id="448448at2759"/>
<keyword evidence="1" id="KW-0547">Nucleotide-binding</keyword>
<evidence type="ECO:0000256" key="2">
    <source>
        <dbReference type="ARBA" id="ARBA00022801"/>
    </source>
</evidence>
<comment type="caution">
    <text evidence="4">The sequence shown here is derived from an EMBL/GenBank/DDBJ whole genome shotgun (WGS) entry which is preliminary data.</text>
</comment>
<dbReference type="GeneID" id="70132359"/>
<dbReference type="GO" id="GO:0016787">
    <property type="term" value="F:hydrolase activity"/>
    <property type="evidence" value="ECO:0007669"/>
    <property type="project" value="UniProtKB-KW"/>
</dbReference>
<dbReference type="PANTHER" id="PTHR45626">
    <property type="entry name" value="TRANSCRIPTION TERMINATION FACTOR 2-RELATED"/>
    <property type="match status" value="1"/>
</dbReference>
<dbReference type="GO" id="GO:0008094">
    <property type="term" value="F:ATP-dependent activity, acting on DNA"/>
    <property type="evidence" value="ECO:0007669"/>
    <property type="project" value="TreeGrafter"/>
</dbReference>
<dbReference type="GO" id="GO:0005634">
    <property type="term" value="C:nucleus"/>
    <property type="evidence" value="ECO:0007669"/>
    <property type="project" value="TreeGrafter"/>
</dbReference>
<keyword evidence="2" id="KW-0378">Hydrolase</keyword>
<sequence length="61" mass="6779">MEPQRNPSIEGQALARIHRIGQSREVTTVRLIMNNSIEKVSKLAISTCHLTLWGGYTAADD</sequence>
<accession>A0A9P8UEJ1</accession>
<reference evidence="4" key="1">
    <citation type="journal article" date="2021" name="Nat. Commun.">
        <title>Genetic determinants of endophytism in the Arabidopsis root mycobiome.</title>
        <authorList>
            <person name="Mesny F."/>
            <person name="Miyauchi S."/>
            <person name="Thiergart T."/>
            <person name="Pickel B."/>
            <person name="Atanasova L."/>
            <person name="Karlsson M."/>
            <person name="Huettel B."/>
            <person name="Barry K.W."/>
            <person name="Haridas S."/>
            <person name="Chen C."/>
            <person name="Bauer D."/>
            <person name="Andreopoulos W."/>
            <person name="Pangilinan J."/>
            <person name="LaButti K."/>
            <person name="Riley R."/>
            <person name="Lipzen A."/>
            <person name="Clum A."/>
            <person name="Drula E."/>
            <person name="Henrissat B."/>
            <person name="Kohler A."/>
            <person name="Grigoriev I.V."/>
            <person name="Martin F.M."/>
            <person name="Hacquard S."/>
        </authorList>
    </citation>
    <scope>NUCLEOTIDE SEQUENCE</scope>
    <source>
        <strain evidence="4">MPI-SDFR-AT-0073</strain>
    </source>
</reference>
<dbReference type="AlphaFoldDB" id="A0A9P8UEJ1"/>
<evidence type="ECO:0000256" key="1">
    <source>
        <dbReference type="ARBA" id="ARBA00022741"/>
    </source>
</evidence>
<dbReference type="Gene3D" id="3.40.50.300">
    <property type="entry name" value="P-loop containing nucleotide triphosphate hydrolases"/>
    <property type="match status" value="1"/>
</dbReference>
<proteinExistence type="predicted"/>
<keyword evidence="3" id="KW-0067">ATP-binding</keyword>
<name>A0A9P8UEJ1_9PEZI</name>
<keyword evidence="5" id="KW-1185">Reference proteome</keyword>
<evidence type="ECO:0000313" key="5">
    <source>
        <dbReference type="Proteomes" id="UP000758603"/>
    </source>
</evidence>
<dbReference type="EMBL" id="JAGPXC010000007">
    <property type="protein sequence ID" value="KAH6648497.1"/>
    <property type="molecule type" value="Genomic_DNA"/>
</dbReference>
<evidence type="ECO:0000313" key="4">
    <source>
        <dbReference type="EMBL" id="KAH6648497.1"/>
    </source>
</evidence>